<feature type="transmembrane region" description="Helical" evidence="5">
    <location>
        <begin position="264"/>
        <end position="281"/>
    </location>
</feature>
<feature type="transmembrane region" description="Helical" evidence="5">
    <location>
        <begin position="349"/>
        <end position="372"/>
    </location>
</feature>
<proteinExistence type="predicted"/>
<dbReference type="Proteomes" id="UP000198948">
    <property type="component" value="Unassembled WGS sequence"/>
</dbReference>
<organism evidence="6 7">
    <name type="scientific">Isobaculum melis</name>
    <dbReference type="NCBI Taxonomy" id="142588"/>
    <lineage>
        <taxon>Bacteria</taxon>
        <taxon>Bacillati</taxon>
        <taxon>Bacillota</taxon>
        <taxon>Bacilli</taxon>
        <taxon>Lactobacillales</taxon>
        <taxon>Carnobacteriaceae</taxon>
        <taxon>Isobaculum</taxon>
    </lineage>
</organism>
<feature type="transmembrane region" description="Helical" evidence="5">
    <location>
        <begin position="189"/>
        <end position="210"/>
    </location>
</feature>
<feature type="transmembrane region" description="Helical" evidence="5">
    <location>
        <begin position="222"/>
        <end position="244"/>
    </location>
</feature>
<reference evidence="6 7" key="1">
    <citation type="submission" date="2016-10" db="EMBL/GenBank/DDBJ databases">
        <authorList>
            <person name="de Groot N.N."/>
        </authorList>
    </citation>
    <scope>NUCLEOTIDE SEQUENCE [LARGE SCALE GENOMIC DNA]</scope>
    <source>
        <strain evidence="6 7">DSM 13760</strain>
    </source>
</reference>
<dbReference type="InterPro" id="IPR001807">
    <property type="entry name" value="ClC"/>
</dbReference>
<evidence type="ECO:0000256" key="3">
    <source>
        <dbReference type="ARBA" id="ARBA00022989"/>
    </source>
</evidence>
<dbReference type="Pfam" id="PF00654">
    <property type="entry name" value="Voltage_CLC"/>
    <property type="match status" value="1"/>
</dbReference>
<comment type="subcellular location">
    <subcellularLocation>
        <location evidence="1">Membrane</location>
        <topology evidence="1">Multi-pass membrane protein</topology>
    </subcellularLocation>
</comment>
<accession>A0A1H9RLM3</accession>
<evidence type="ECO:0000256" key="5">
    <source>
        <dbReference type="SAM" id="Phobius"/>
    </source>
</evidence>
<dbReference type="SUPFAM" id="SSF81340">
    <property type="entry name" value="Clc chloride channel"/>
    <property type="match status" value="1"/>
</dbReference>
<keyword evidence="3 5" id="KW-1133">Transmembrane helix</keyword>
<dbReference type="PANTHER" id="PTHR43427:SF12">
    <property type="entry name" value="CHLORIDE TRANSPORTER"/>
    <property type="match status" value="1"/>
</dbReference>
<feature type="transmembrane region" description="Helical" evidence="5">
    <location>
        <begin position="152"/>
        <end position="177"/>
    </location>
</feature>
<feature type="transmembrane region" description="Helical" evidence="5">
    <location>
        <begin position="384"/>
        <end position="405"/>
    </location>
</feature>
<dbReference type="EMBL" id="FOHA01000004">
    <property type="protein sequence ID" value="SER73574.1"/>
    <property type="molecule type" value="Genomic_DNA"/>
</dbReference>
<keyword evidence="7" id="KW-1185">Reference proteome</keyword>
<dbReference type="PANTHER" id="PTHR43427">
    <property type="entry name" value="CHLORIDE CHANNEL PROTEIN CLC-E"/>
    <property type="match status" value="1"/>
</dbReference>
<dbReference type="STRING" id="142588.SAMN04488559_104142"/>
<dbReference type="InterPro" id="IPR014743">
    <property type="entry name" value="Cl-channel_core"/>
</dbReference>
<dbReference type="AlphaFoldDB" id="A0A1H9RLM3"/>
<evidence type="ECO:0000313" key="7">
    <source>
        <dbReference type="Proteomes" id="UP000198948"/>
    </source>
</evidence>
<dbReference type="InterPro" id="IPR050368">
    <property type="entry name" value="ClC-type_chloride_channel"/>
</dbReference>
<keyword evidence="4 5" id="KW-0472">Membrane</keyword>
<sequence length="418" mass="44850">MEKAMRQKITMQSIKQTGLYFIKWLVLGSSVGALAGLASAVFLTSLNWATETRMAHSWLLYLLPVAGAIISFFYFKFGKNADKGNNLVIEQANGAIEEAIPLRMIPLVLMGTLATHLFGGSAGREGTAVQMGGALANQVAKWFKLVKNERSILLICGISAGFSSVFGTPLAGTLFGAEVLVIGLMRRDALFPSFVAAFVGNLVTLSFGIQHHSYAIGIIPELSVLLLLKVLVATILFGLTGLLFSRLVHFFKKTYQSLFKNPMLKSFVGGLVIILFTFMVGNQKYAGLSLELIDQAFAGVSGAFDFIWKLLFTALTLGAGFQGGEVTPLFDIGATLGSSLAHLMTLPPAFMAALGFIGVFAAATNTPIACFIMGIELFGSEGAVFLFISCLISYLCSGHLSIYSAQQIGMPKNQLFKQ</sequence>
<keyword evidence="2 5" id="KW-0812">Transmembrane</keyword>
<feature type="transmembrane region" description="Helical" evidence="5">
    <location>
        <begin position="58"/>
        <end position="75"/>
    </location>
</feature>
<feature type="transmembrane region" description="Helical" evidence="5">
    <location>
        <begin position="21"/>
        <end position="46"/>
    </location>
</feature>
<dbReference type="CDD" id="cd03682">
    <property type="entry name" value="ClC_sycA_like"/>
    <property type="match status" value="1"/>
</dbReference>
<dbReference type="Gene3D" id="1.10.3080.10">
    <property type="entry name" value="Clc chloride channel"/>
    <property type="match status" value="1"/>
</dbReference>
<evidence type="ECO:0000256" key="1">
    <source>
        <dbReference type="ARBA" id="ARBA00004141"/>
    </source>
</evidence>
<protein>
    <submittedName>
        <fullName evidence="6">H+/Cl-antiporter ClcA</fullName>
    </submittedName>
</protein>
<evidence type="ECO:0000256" key="2">
    <source>
        <dbReference type="ARBA" id="ARBA00022692"/>
    </source>
</evidence>
<evidence type="ECO:0000256" key="4">
    <source>
        <dbReference type="ARBA" id="ARBA00023136"/>
    </source>
</evidence>
<name>A0A1H9RLM3_9LACT</name>
<evidence type="ECO:0000313" key="6">
    <source>
        <dbReference type="EMBL" id="SER73574.1"/>
    </source>
</evidence>
<dbReference type="GO" id="GO:0015108">
    <property type="term" value="F:chloride transmembrane transporter activity"/>
    <property type="evidence" value="ECO:0007669"/>
    <property type="project" value="InterPro"/>
</dbReference>
<feature type="transmembrane region" description="Helical" evidence="5">
    <location>
        <begin position="302"/>
        <end position="321"/>
    </location>
</feature>
<dbReference type="GO" id="GO:0016020">
    <property type="term" value="C:membrane"/>
    <property type="evidence" value="ECO:0007669"/>
    <property type="project" value="UniProtKB-SubCell"/>
</dbReference>
<gene>
    <name evidence="6" type="ORF">SAMN04488559_104142</name>
</gene>